<organism evidence="8 9">
    <name type="scientific">Streptomyces polyrhachis</name>
    <dbReference type="NCBI Taxonomy" id="1282885"/>
    <lineage>
        <taxon>Bacteria</taxon>
        <taxon>Bacillati</taxon>
        <taxon>Actinomycetota</taxon>
        <taxon>Actinomycetes</taxon>
        <taxon>Kitasatosporales</taxon>
        <taxon>Streptomycetaceae</taxon>
        <taxon>Streptomyces</taxon>
    </lineage>
</organism>
<keyword evidence="8" id="KW-0032">Aminotransferase</keyword>
<dbReference type="PROSITE" id="PS00599">
    <property type="entry name" value="AA_TRANSFER_CLASS_2"/>
    <property type="match status" value="1"/>
</dbReference>
<evidence type="ECO:0000313" key="8">
    <source>
        <dbReference type="EMBL" id="MFC7219631.1"/>
    </source>
</evidence>
<dbReference type="EC" id="2.3.1.47" evidence="2"/>
<reference evidence="9" key="1">
    <citation type="journal article" date="2019" name="Int. J. Syst. Evol. Microbiol.">
        <title>The Global Catalogue of Microorganisms (GCM) 10K type strain sequencing project: providing services to taxonomists for standard genome sequencing and annotation.</title>
        <authorList>
            <consortium name="The Broad Institute Genomics Platform"/>
            <consortium name="The Broad Institute Genome Sequencing Center for Infectious Disease"/>
            <person name="Wu L."/>
            <person name="Ma J."/>
        </authorList>
    </citation>
    <scope>NUCLEOTIDE SEQUENCE [LARGE SCALE GENOMIC DNA]</scope>
    <source>
        <strain evidence="9">CGMCC 1.13681</strain>
    </source>
</reference>
<comment type="cofactor">
    <cofactor evidence="1 6">
        <name>pyridoxal 5'-phosphate</name>
        <dbReference type="ChEBI" id="CHEBI:597326"/>
    </cofactor>
</comment>
<dbReference type="PANTHER" id="PTHR13693">
    <property type="entry name" value="CLASS II AMINOTRANSFERASE/8-AMINO-7-OXONONANOATE SYNTHASE"/>
    <property type="match status" value="1"/>
</dbReference>
<dbReference type="EMBL" id="JBHSZO010000023">
    <property type="protein sequence ID" value="MFC7219631.1"/>
    <property type="molecule type" value="Genomic_DNA"/>
</dbReference>
<dbReference type="GO" id="GO:0008483">
    <property type="term" value="F:transaminase activity"/>
    <property type="evidence" value="ECO:0007669"/>
    <property type="project" value="UniProtKB-KW"/>
</dbReference>
<dbReference type="PANTHER" id="PTHR13693:SF3">
    <property type="entry name" value="LD36009P"/>
    <property type="match status" value="1"/>
</dbReference>
<dbReference type="SUPFAM" id="SSF53383">
    <property type="entry name" value="PLP-dependent transferases"/>
    <property type="match status" value="1"/>
</dbReference>
<evidence type="ECO:0000256" key="1">
    <source>
        <dbReference type="ARBA" id="ARBA00001933"/>
    </source>
</evidence>
<dbReference type="InterPro" id="IPR015422">
    <property type="entry name" value="PyrdxlP-dep_Trfase_small"/>
</dbReference>
<dbReference type="InterPro" id="IPR004839">
    <property type="entry name" value="Aminotransferase_I/II_large"/>
</dbReference>
<evidence type="ECO:0000259" key="7">
    <source>
        <dbReference type="Pfam" id="PF00155"/>
    </source>
</evidence>
<dbReference type="Pfam" id="PF00155">
    <property type="entry name" value="Aminotran_1_2"/>
    <property type="match status" value="1"/>
</dbReference>
<sequence length="416" mass="44487">MIQDILQRAAASPRLRYARPHDADERLPYFRIQEERGGPAVRLDGAERVMLGSSNYLGLNGDPRVTQAAEEALRTYGTAMNGSRVMNGTTPLHLRLEEEVADWMGEAAALLYPSGYDANVGCISALLSPGDAVVCDAGDHASILDGVRLSGARFLPFQHNRMDRFRAMLDRAIAHGGGVLVVVDGIYSMEGDVARLPELVQLCTERRVPLLVDEAHAVGVLGPQGTGSCAALGIDGDVDLRMGTFSKALAACGGFITGPTDAIDFLRVQSRAFLFTAATAPASVAAALASLEIVRSQEGAQRAQQLLSNAGYLRRGLAELGFEAREPLRLDSGQELPTPIIAVPVGDDELTATMWRSLYDKGVYVNAALHPAVPQGRAQLRLAVMATHTRDHLDHALDAFGKLRVEFPATAAPEGE</sequence>
<evidence type="ECO:0000256" key="5">
    <source>
        <dbReference type="ARBA" id="ARBA00047715"/>
    </source>
</evidence>
<dbReference type="InterPro" id="IPR015424">
    <property type="entry name" value="PyrdxlP-dep_Trfase"/>
</dbReference>
<evidence type="ECO:0000256" key="2">
    <source>
        <dbReference type="ARBA" id="ARBA00013187"/>
    </source>
</evidence>
<dbReference type="InterPro" id="IPR050087">
    <property type="entry name" value="AON_synthase_class-II"/>
</dbReference>
<keyword evidence="4 6" id="KW-0663">Pyridoxal phosphate</keyword>
<comment type="catalytic activity">
    <reaction evidence="5">
        <text>6-carboxyhexanoyl-[ACP] + L-alanine + H(+) = (8S)-8-amino-7-oxononanoate + holo-[ACP] + CO2</text>
        <dbReference type="Rhea" id="RHEA:42288"/>
        <dbReference type="Rhea" id="RHEA-COMP:9685"/>
        <dbReference type="Rhea" id="RHEA-COMP:9955"/>
        <dbReference type="ChEBI" id="CHEBI:15378"/>
        <dbReference type="ChEBI" id="CHEBI:16526"/>
        <dbReference type="ChEBI" id="CHEBI:57972"/>
        <dbReference type="ChEBI" id="CHEBI:64479"/>
        <dbReference type="ChEBI" id="CHEBI:78846"/>
        <dbReference type="ChEBI" id="CHEBI:149468"/>
        <dbReference type="EC" id="2.3.1.47"/>
    </reaction>
</comment>
<protein>
    <recommendedName>
        <fullName evidence="2">8-amino-7-oxononanoate synthase</fullName>
        <ecNumber evidence="2">2.3.1.47</ecNumber>
    </recommendedName>
</protein>
<comment type="caution">
    <text evidence="8">The sequence shown here is derived from an EMBL/GenBank/DDBJ whole genome shotgun (WGS) entry which is preliminary data.</text>
</comment>
<dbReference type="Gene3D" id="3.40.640.10">
    <property type="entry name" value="Type I PLP-dependent aspartate aminotransferase-like (Major domain)"/>
    <property type="match status" value="1"/>
</dbReference>
<comment type="similarity">
    <text evidence="6">Belongs to the class-II pyridoxal-phosphate-dependent aminotransferase family.</text>
</comment>
<dbReference type="InterPro" id="IPR015421">
    <property type="entry name" value="PyrdxlP-dep_Trfase_major"/>
</dbReference>
<keyword evidence="3" id="KW-0808">Transferase</keyword>
<evidence type="ECO:0000313" key="9">
    <source>
        <dbReference type="Proteomes" id="UP001596413"/>
    </source>
</evidence>
<dbReference type="InterPro" id="IPR001917">
    <property type="entry name" value="Aminotrans_II_pyridoxalP_BS"/>
</dbReference>
<gene>
    <name evidence="8" type="ORF">ACFQLX_15870</name>
</gene>
<evidence type="ECO:0000256" key="4">
    <source>
        <dbReference type="ARBA" id="ARBA00022898"/>
    </source>
</evidence>
<evidence type="ECO:0000256" key="3">
    <source>
        <dbReference type="ARBA" id="ARBA00022679"/>
    </source>
</evidence>
<dbReference type="Proteomes" id="UP001596413">
    <property type="component" value="Unassembled WGS sequence"/>
</dbReference>
<dbReference type="Gene3D" id="3.90.1150.10">
    <property type="entry name" value="Aspartate Aminotransferase, domain 1"/>
    <property type="match status" value="1"/>
</dbReference>
<accession>A0ABW2GIR3</accession>
<keyword evidence="9" id="KW-1185">Reference proteome</keyword>
<feature type="domain" description="Aminotransferase class I/classII large" evidence="7">
    <location>
        <begin position="49"/>
        <end position="400"/>
    </location>
</feature>
<proteinExistence type="inferred from homology"/>
<dbReference type="RefSeq" id="WP_386415560.1">
    <property type="nucleotide sequence ID" value="NZ_JBHSZO010000023.1"/>
</dbReference>
<evidence type="ECO:0000256" key="6">
    <source>
        <dbReference type="RuleBase" id="RU003693"/>
    </source>
</evidence>
<name>A0ABW2GIR3_9ACTN</name>